<dbReference type="Pfam" id="PF01547">
    <property type="entry name" value="SBP_bac_1"/>
    <property type="match status" value="1"/>
</dbReference>
<dbReference type="InterPro" id="IPR050490">
    <property type="entry name" value="Bact_solute-bd_prot1"/>
</dbReference>
<gene>
    <name evidence="5" type="ORF">OSSY52_08740</name>
</gene>
<dbReference type="Proteomes" id="UP000516361">
    <property type="component" value="Chromosome"/>
</dbReference>
<organism evidence="5 6">
    <name type="scientific">Tepiditoga spiralis</name>
    <dbReference type="NCBI Taxonomy" id="2108365"/>
    <lineage>
        <taxon>Bacteria</taxon>
        <taxon>Thermotogati</taxon>
        <taxon>Thermotogota</taxon>
        <taxon>Thermotogae</taxon>
        <taxon>Petrotogales</taxon>
        <taxon>Petrotogaceae</taxon>
        <taxon>Tepiditoga</taxon>
    </lineage>
</organism>
<keyword evidence="2" id="KW-0813">Transport</keyword>
<accession>A0A7G1G780</accession>
<dbReference type="CDD" id="cd14750">
    <property type="entry name" value="PBP2_TMBP"/>
    <property type="match status" value="1"/>
</dbReference>
<dbReference type="InterPro" id="IPR006059">
    <property type="entry name" value="SBP"/>
</dbReference>
<dbReference type="KEGG" id="ocy:OSSY52_08740"/>
<dbReference type="RefSeq" id="WP_190615803.1">
    <property type="nucleotide sequence ID" value="NZ_AP018712.1"/>
</dbReference>
<name>A0A7G1G780_9BACT</name>
<keyword evidence="3 4" id="KW-0732">Signal</keyword>
<evidence type="ECO:0000313" key="6">
    <source>
        <dbReference type="Proteomes" id="UP000516361"/>
    </source>
</evidence>
<evidence type="ECO:0000256" key="3">
    <source>
        <dbReference type="ARBA" id="ARBA00022729"/>
    </source>
</evidence>
<dbReference type="SUPFAM" id="SSF53850">
    <property type="entry name" value="Periplasmic binding protein-like II"/>
    <property type="match status" value="1"/>
</dbReference>
<dbReference type="AlphaFoldDB" id="A0A7G1G780"/>
<dbReference type="Gene3D" id="3.40.190.10">
    <property type="entry name" value="Periplasmic binding protein-like II"/>
    <property type="match status" value="2"/>
</dbReference>
<feature type="signal peptide" evidence="4">
    <location>
        <begin position="1"/>
        <end position="25"/>
    </location>
</feature>
<keyword evidence="6" id="KW-1185">Reference proteome</keyword>
<evidence type="ECO:0000256" key="2">
    <source>
        <dbReference type="ARBA" id="ARBA00022448"/>
    </source>
</evidence>
<proteinExistence type="inferred from homology"/>
<reference evidence="5 6" key="1">
    <citation type="submission" date="2018-06" db="EMBL/GenBank/DDBJ databases">
        <title>Genome sequencing of Oceanotoga sp. sy52.</title>
        <authorList>
            <person name="Mori K."/>
        </authorList>
    </citation>
    <scope>NUCLEOTIDE SEQUENCE [LARGE SCALE GENOMIC DNA]</scope>
    <source>
        <strain evidence="6">sy52</strain>
    </source>
</reference>
<evidence type="ECO:0000256" key="4">
    <source>
        <dbReference type="SAM" id="SignalP"/>
    </source>
</evidence>
<dbReference type="PANTHER" id="PTHR43649">
    <property type="entry name" value="ARABINOSE-BINDING PROTEIN-RELATED"/>
    <property type="match status" value="1"/>
</dbReference>
<sequence>MRKTLSFIFILVLVVSAFSTTVTMAAGAVGKELEVLNAQIAVFEKANPDINIKIIPLQNESDSRHDNYANWLAAKVKTPTIFMVDVVWPAEFAPFFVDLTNDKDYFNIDKFLPGTVKSNTVNGRLVGIPWFTDAGLLYYRKDLLEKYGYKPPKTWYELLTIAKNISDKENINGFVWQGKRYEGLVCDAMEYIHSFGAEVIENGKVVLDDPDNLKKATQALWFMKGLIDEGVTPKGVTTYAEEESRRIFQNGDAVFMRNWPYAWSLANADDSVIKGKVGVMPLPMAPNGRHSATLGGWNLAINKYATDDEVMAAKKFIKFLTSYDQQVYKAVNSGQNPTLKAAYSDSKIKEANPFMVNLYDVFINAEPRPVTPVYSEVSDAIQRHVYDVLTGVKSARTALKELSDELRDIINY</sequence>
<evidence type="ECO:0000256" key="1">
    <source>
        <dbReference type="ARBA" id="ARBA00008520"/>
    </source>
</evidence>
<dbReference type="PANTHER" id="PTHR43649:SF34">
    <property type="entry name" value="ABC TRANSPORTER PERIPLASMIC-BINDING PROTEIN YCJN-RELATED"/>
    <property type="match status" value="1"/>
</dbReference>
<dbReference type="EMBL" id="AP018712">
    <property type="protein sequence ID" value="BBE30733.1"/>
    <property type="molecule type" value="Genomic_DNA"/>
</dbReference>
<comment type="similarity">
    <text evidence="1">Belongs to the bacterial solute-binding protein 1 family.</text>
</comment>
<dbReference type="InParanoid" id="A0A7G1G780"/>
<protein>
    <submittedName>
        <fullName evidence="5">Putative ABC transporter-binding protein</fullName>
    </submittedName>
</protein>
<evidence type="ECO:0000313" key="5">
    <source>
        <dbReference type="EMBL" id="BBE30733.1"/>
    </source>
</evidence>
<feature type="chain" id="PRO_5029017843" evidence="4">
    <location>
        <begin position="26"/>
        <end position="412"/>
    </location>
</feature>